<evidence type="ECO:0000256" key="1">
    <source>
        <dbReference type="NCBIfam" id="TIGR00697"/>
    </source>
</evidence>
<accession>A0ABP2X682</accession>
<keyword evidence="2" id="KW-0812">Transmembrane</keyword>
<reference evidence="3" key="1">
    <citation type="submission" date="2013-04" db="EMBL/GenBank/DDBJ databases">
        <title>Genome sequence of Chlamydia psittaci 10_881_SC42.</title>
        <authorList>
            <person name="Huot-Creasy H."/>
            <person name="McCracken C.L."/>
            <person name="Humphries M."/>
            <person name="Sachse K."/>
            <person name="Laroucau K."/>
            <person name="Bavoil P."/>
            <person name="Myers G.S."/>
        </authorList>
    </citation>
    <scope>NUCLEOTIDE SEQUENCE [LARGE SCALE GENOMIC DNA]</scope>
    <source>
        <strain evidence="3">10_881_SC42</strain>
    </source>
</reference>
<gene>
    <name evidence="3" type="ORF">CP10881SC42_0772</name>
</gene>
<keyword evidence="2" id="KW-1133">Transmembrane helix</keyword>
<dbReference type="RefSeq" id="WP_020356258.1">
    <property type="nucleotide sequence ID" value="NZ_KE360587.1"/>
</dbReference>
<organism evidence="3 4">
    <name type="scientific">Chlamydia avium</name>
    <dbReference type="NCBI Taxonomy" id="1457141"/>
    <lineage>
        <taxon>Bacteria</taxon>
        <taxon>Pseudomonadati</taxon>
        <taxon>Chlamydiota</taxon>
        <taxon>Chlamydiia</taxon>
        <taxon>Chlamydiales</taxon>
        <taxon>Chlamydiaceae</taxon>
        <taxon>Chlamydia/Chlamydophila group</taxon>
        <taxon>Chlamydia</taxon>
    </lineage>
</organism>
<comment type="caution">
    <text evidence="3">The sequence shown here is derived from an EMBL/GenBank/DDBJ whole genome shotgun (WGS) entry which is preliminary data.</text>
</comment>
<dbReference type="Proteomes" id="UP000014821">
    <property type="component" value="Unassembled WGS sequence"/>
</dbReference>
<dbReference type="EMBL" id="ATND01000002">
    <property type="protein sequence ID" value="EPP38320.1"/>
    <property type="molecule type" value="Genomic_DNA"/>
</dbReference>
<evidence type="ECO:0000313" key="3">
    <source>
        <dbReference type="EMBL" id="EPP38320.1"/>
    </source>
</evidence>
<proteinExistence type="predicted"/>
<protein>
    <recommendedName>
        <fullName evidence="1">Queuosine precursor transporter</fullName>
    </recommendedName>
</protein>
<feature type="transmembrane region" description="Helical" evidence="2">
    <location>
        <begin position="162"/>
        <end position="187"/>
    </location>
</feature>
<keyword evidence="2" id="KW-0472">Membrane</keyword>
<feature type="transmembrane region" description="Helical" evidence="2">
    <location>
        <begin position="85"/>
        <end position="106"/>
    </location>
</feature>
<evidence type="ECO:0000313" key="4">
    <source>
        <dbReference type="Proteomes" id="UP000014821"/>
    </source>
</evidence>
<name>A0ABP2X682_9CHLA</name>
<dbReference type="Pfam" id="PF02592">
    <property type="entry name" value="Vut_1"/>
    <property type="match status" value="1"/>
</dbReference>
<keyword evidence="4" id="KW-1185">Reference proteome</keyword>
<feature type="transmembrane region" description="Helical" evidence="2">
    <location>
        <begin position="6"/>
        <end position="23"/>
    </location>
</feature>
<dbReference type="PANTHER" id="PTHR34300:SF2">
    <property type="entry name" value="QUEUOSINE PRECURSOR TRANSPORTER-RELATED"/>
    <property type="match status" value="1"/>
</dbReference>
<dbReference type="PANTHER" id="PTHR34300">
    <property type="entry name" value="QUEUOSINE PRECURSOR TRANSPORTER-RELATED"/>
    <property type="match status" value="1"/>
</dbReference>
<dbReference type="InterPro" id="IPR003744">
    <property type="entry name" value="YhhQ"/>
</dbReference>
<dbReference type="NCBIfam" id="TIGR00697">
    <property type="entry name" value="queuosine precursor transporter"/>
    <property type="match status" value="1"/>
</dbReference>
<evidence type="ECO:0000256" key="2">
    <source>
        <dbReference type="SAM" id="Phobius"/>
    </source>
</evidence>
<feature type="transmembrane region" description="Helical" evidence="2">
    <location>
        <begin position="126"/>
        <end position="150"/>
    </location>
</feature>
<sequence length="228" mass="25504">MLSNEVIFFAQASLIIILGITFASRSIAWLTAWLSTLSIIMNVFVLKQIILYGLEVTSADVYLIGMLSSLNYSRELYGRNKVNEAMFGSWIITVAFLIITQLHLALIPSSNDVSQPHFIALFSPTLRLIIASLITLICVQTIDLVIFTYLKKLFHNQAFGTRSALSLILSQILDTLLFSFLGLYGLVANLAHVMLFAFITKMFIIILSIPMVSLGKFLKTKIKLNHIP</sequence>
<feature type="transmembrane region" description="Helical" evidence="2">
    <location>
        <begin position="193"/>
        <end position="214"/>
    </location>
</feature>